<reference evidence="1" key="1">
    <citation type="submission" date="2023-10" db="EMBL/GenBank/DDBJ databases">
        <title>Complete genome sequence of Streptomyces sp. JL1001.</title>
        <authorList>
            <person name="Jiang L."/>
        </authorList>
    </citation>
    <scope>NUCLEOTIDE SEQUENCE</scope>
    <source>
        <strain evidence="1">JL1001</strain>
    </source>
</reference>
<dbReference type="EMBL" id="CP136798">
    <property type="protein sequence ID" value="XCN12736.1"/>
    <property type="molecule type" value="Genomic_DNA"/>
</dbReference>
<dbReference type="AlphaFoldDB" id="A0AAU8KCH0"/>
<organism evidence="1">
    <name type="scientific">Streptomyces sp. JL1001</name>
    <dbReference type="NCBI Taxonomy" id="3078227"/>
    <lineage>
        <taxon>Bacteria</taxon>
        <taxon>Bacillati</taxon>
        <taxon>Actinomycetota</taxon>
        <taxon>Actinomycetes</taxon>
        <taxon>Kitasatosporales</taxon>
        <taxon>Streptomycetaceae</taxon>
        <taxon>Streptomyces</taxon>
    </lineage>
</organism>
<accession>A0AAU8KCH0</accession>
<dbReference type="RefSeq" id="WP_354596371.1">
    <property type="nucleotide sequence ID" value="NZ_CP136798.1"/>
</dbReference>
<proteinExistence type="predicted"/>
<name>A0AAU8KCH0_9ACTN</name>
<protein>
    <submittedName>
        <fullName evidence="1">Uncharacterized protein</fullName>
    </submittedName>
</protein>
<gene>
    <name evidence="1" type="ORF">R1Y80_03370</name>
</gene>
<sequence length="59" mass="5980">MPAPDGWAFSTLWPTGKWSPSSIRTMGPAVASEATVSGVSVGLVWRPMSSCAVNSAAAG</sequence>
<evidence type="ECO:0000313" key="1">
    <source>
        <dbReference type="EMBL" id="XCN12736.1"/>
    </source>
</evidence>